<dbReference type="InterPro" id="IPR032694">
    <property type="entry name" value="CopC/D"/>
</dbReference>
<dbReference type="Pfam" id="PF09678">
    <property type="entry name" value="Caa3_CtaG"/>
    <property type="match status" value="1"/>
</dbReference>
<keyword evidence="4 6" id="KW-1133">Transmembrane helix</keyword>
<dbReference type="GO" id="GO:0005886">
    <property type="term" value="C:plasma membrane"/>
    <property type="evidence" value="ECO:0007669"/>
    <property type="project" value="UniProtKB-SubCell"/>
</dbReference>
<dbReference type="PANTHER" id="PTHR34820">
    <property type="entry name" value="INNER MEMBRANE PROTEIN YEBZ"/>
    <property type="match status" value="1"/>
</dbReference>
<feature type="transmembrane region" description="Helical" evidence="6">
    <location>
        <begin position="420"/>
        <end position="442"/>
    </location>
</feature>
<feature type="transmembrane region" description="Helical" evidence="6">
    <location>
        <begin position="74"/>
        <end position="98"/>
    </location>
</feature>
<feature type="transmembrane region" description="Helical" evidence="6">
    <location>
        <begin position="33"/>
        <end position="54"/>
    </location>
</feature>
<keyword evidence="2" id="KW-1003">Cell membrane</keyword>
<dbReference type="EMBL" id="CP011312">
    <property type="protein sequence ID" value="AKE40871.1"/>
    <property type="molecule type" value="Genomic_DNA"/>
</dbReference>
<feature type="transmembrane region" description="Helical" evidence="6">
    <location>
        <begin position="454"/>
        <end position="474"/>
    </location>
</feature>
<evidence type="ECO:0000313" key="8">
    <source>
        <dbReference type="EMBL" id="AKE40871.1"/>
    </source>
</evidence>
<dbReference type="STRING" id="35755.UL82_03300"/>
<keyword evidence="5 6" id="KW-0472">Membrane</keyword>
<keyword evidence="10" id="KW-1185">Reference proteome</keyword>
<proteinExistence type="predicted"/>
<dbReference type="GO" id="GO:0006825">
    <property type="term" value="P:copper ion transport"/>
    <property type="evidence" value="ECO:0007669"/>
    <property type="project" value="InterPro"/>
</dbReference>
<evidence type="ECO:0000313" key="9">
    <source>
        <dbReference type="EMBL" id="VEH06625.1"/>
    </source>
</evidence>
<feature type="transmembrane region" description="Helical" evidence="6">
    <location>
        <begin position="156"/>
        <end position="179"/>
    </location>
</feature>
<dbReference type="InterPro" id="IPR019108">
    <property type="entry name" value="Caa3_assmbl_CtaG-rel"/>
</dbReference>
<protein>
    <submittedName>
        <fullName evidence="9">Copper resistance D domain-containing protein/Cytochrome c oxidase caa3 assembly factor (Caa3_CtaG)</fullName>
    </submittedName>
    <submittedName>
        <fullName evidence="8">Putative membrane protein</fullName>
    </submittedName>
</protein>
<feature type="transmembrane region" description="Helical" evidence="6">
    <location>
        <begin position="502"/>
        <end position="521"/>
    </location>
</feature>
<organism evidence="8 10">
    <name type="scientific">Corynebacterium kutscheri</name>
    <dbReference type="NCBI Taxonomy" id="35755"/>
    <lineage>
        <taxon>Bacteria</taxon>
        <taxon>Bacillati</taxon>
        <taxon>Actinomycetota</taxon>
        <taxon>Actinomycetes</taxon>
        <taxon>Mycobacteriales</taxon>
        <taxon>Corynebacteriaceae</taxon>
        <taxon>Corynebacterium</taxon>
    </lineage>
</organism>
<dbReference type="InterPro" id="IPR008457">
    <property type="entry name" value="Cu-R_CopD_dom"/>
</dbReference>
<dbReference type="EMBL" id="LR134377">
    <property type="protein sequence ID" value="VEH06625.1"/>
    <property type="molecule type" value="Genomic_DNA"/>
</dbReference>
<feature type="domain" description="Copper resistance protein D" evidence="7">
    <location>
        <begin position="253"/>
        <end position="346"/>
    </location>
</feature>
<evidence type="ECO:0000256" key="3">
    <source>
        <dbReference type="ARBA" id="ARBA00022692"/>
    </source>
</evidence>
<feature type="transmembrane region" description="Helical" evidence="6">
    <location>
        <begin position="260"/>
        <end position="278"/>
    </location>
</feature>
<reference evidence="8 10" key="1">
    <citation type="journal article" date="2015" name="Genome Announc.">
        <title>Complete Genome Sequence of Corynebacterium kutscheri DSM 20755, a Corynebacterial Type Strain with Remarkably Low G+C Content of Chromosomal DNA.</title>
        <authorList>
            <person name="Ruckert C."/>
            <person name="Albersmeier A."/>
            <person name="Winkler A."/>
            <person name="Tauch A."/>
        </authorList>
    </citation>
    <scope>NUCLEOTIDE SEQUENCE [LARGE SCALE GENOMIC DNA]</scope>
    <source>
        <strain evidence="8 10">DSM 20755</strain>
    </source>
</reference>
<feature type="transmembrane region" description="Helical" evidence="6">
    <location>
        <begin position="572"/>
        <end position="596"/>
    </location>
</feature>
<accession>A0A0F6TD27</accession>
<evidence type="ECO:0000313" key="11">
    <source>
        <dbReference type="Proteomes" id="UP000271380"/>
    </source>
</evidence>
<evidence type="ECO:0000256" key="2">
    <source>
        <dbReference type="ARBA" id="ARBA00022475"/>
    </source>
</evidence>
<keyword evidence="3 6" id="KW-0812">Transmembrane</keyword>
<evidence type="ECO:0000256" key="1">
    <source>
        <dbReference type="ARBA" id="ARBA00004651"/>
    </source>
</evidence>
<feature type="transmembrane region" description="Helical" evidence="6">
    <location>
        <begin position="388"/>
        <end position="408"/>
    </location>
</feature>
<evidence type="ECO:0000313" key="10">
    <source>
        <dbReference type="Proteomes" id="UP000033457"/>
    </source>
</evidence>
<comment type="subcellular location">
    <subcellularLocation>
        <location evidence="1">Cell membrane</location>
        <topology evidence="1">Multi-pass membrane protein</topology>
    </subcellularLocation>
</comment>
<dbReference type="PANTHER" id="PTHR34820:SF4">
    <property type="entry name" value="INNER MEMBRANE PROTEIN YEBZ"/>
    <property type="match status" value="1"/>
</dbReference>
<feature type="transmembrane region" description="Helical" evidence="6">
    <location>
        <begin position="533"/>
        <end position="551"/>
    </location>
</feature>
<dbReference type="Pfam" id="PF05425">
    <property type="entry name" value="CopD"/>
    <property type="match status" value="1"/>
</dbReference>
<evidence type="ECO:0000256" key="5">
    <source>
        <dbReference type="ARBA" id="ARBA00023136"/>
    </source>
</evidence>
<evidence type="ECO:0000256" key="4">
    <source>
        <dbReference type="ARBA" id="ARBA00022989"/>
    </source>
</evidence>
<dbReference type="AlphaFoldDB" id="A0A0F6TD27"/>
<name>A0A0F6TD27_9CORY</name>
<evidence type="ECO:0000259" key="7">
    <source>
        <dbReference type="Pfam" id="PF05425"/>
    </source>
</evidence>
<sequence length="693" mass="76931">MTNTTINSGDKELKDKLRGMPETINRVRSTWPLYVLFVSVAGVIAAILGFSFLGESLAALGIPDPGVLTTAGLPFVRAAAWMMASLAVGSFMTAAFYISPLKMRTLSVDGAIATRTGTMAIICYALIAMAMIPLTLSDISGQPLSSALNFAALEVAISQVATAQAWLVAAIIAIFFALGSALRRTYLWQPLWLAGSFAMVLPLGLEGHSAAGGDHDYGTNSLLFHLFFAFMWVGGLLGLIAHGRRLGPDMTLAVRRYSKIALISIIVMAISGTINAAIRVLPVDLLTTTYGRVVLAKLVLTIALGMIGFIHRQKTIPRLVDKPIMFIRVAIVEVIIMAATIGVAVSMGRTPPPPPRYIDLSPMALEMGYSLSKAPTFWNVWTTWRFDIMFSTFGIVIAALYLWGLHQLKKSNKSWPWQRTLWFMLGSLSLAVGMSNGIGLYMPAMFSMHMVAHMMLSMVIPVFLVLGAPITLALETLQKGSEDNPGMYEWLEMLVNSKTLKLIMHPAFNTVQYLFVFYILYITPWYDVMVSEHAGHLLTNWVFLLSGYLYYWEMISSDPKPYHNTVIKRLAWLVFSMPVHLYFGVYLMQLSEVLAYDFYAQLDLPWHPDLMHDQNVGGGIAWASGSFPLVVVFGTLFIQWLREDRAQEAEYESRVESGDEDDWDEYNRMLALMNSGETTATSVYHEEGFDTRG</sequence>
<feature type="transmembrane region" description="Helical" evidence="6">
    <location>
        <begin position="290"/>
        <end position="311"/>
    </location>
</feature>
<dbReference type="HOGENOM" id="CLU_016803_0_0_11"/>
<feature type="transmembrane region" description="Helical" evidence="6">
    <location>
        <begin position="323"/>
        <end position="347"/>
    </location>
</feature>
<dbReference type="Proteomes" id="UP000033457">
    <property type="component" value="Chromosome"/>
</dbReference>
<feature type="transmembrane region" description="Helical" evidence="6">
    <location>
        <begin position="222"/>
        <end position="240"/>
    </location>
</feature>
<gene>
    <name evidence="9" type="primary">copD</name>
    <name evidence="9" type="ORF">NCTC949_01223</name>
    <name evidence="8" type="ORF">UL82_03300</name>
</gene>
<feature type="transmembrane region" description="Helical" evidence="6">
    <location>
        <begin position="616"/>
        <end position="638"/>
    </location>
</feature>
<dbReference type="Proteomes" id="UP000271380">
    <property type="component" value="Chromosome"/>
</dbReference>
<evidence type="ECO:0000256" key="6">
    <source>
        <dbReference type="SAM" id="Phobius"/>
    </source>
</evidence>
<feature type="transmembrane region" description="Helical" evidence="6">
    <location>
        <begin position="191"/>
        <end position="210"/>
    </location>
</feature>
<dbReference type="KEGG" id="cku:UL82_03300"/>
<reference evidence="9 11" key="2">
    <citation type="submission" date="2018-12" db="EMBL/GenBank/DDBJ databases">
        <authorList>
            <consortium name="Pathogen Informatics"/>
        </authorList>
    </citation>
    <scope>NUCLEOTIDE SEQUENCE [LARGE SCALE GENOMIC DNA]</scope>
    <source>
        <strain evidence="9 11">NCTC949</strain>
    </source>
</reference>
<feature type="transmembrane region" description="Helical" evidence="6">
    <location>
        <begin position="119"/>
        <end position="136"/>
    </location>
</feature>